<evidence type="ECO:0000256" key="1">
    <source>
        <dbReference type="SAM" id="SignalP"/>
    </source>
</evidence>
<keyword evidence="1" id="KW-0732">Signal</keyword>
<feature type="signal peptide" evidence="1">
    <location>
        <begin position="1"/>
        <end position="21"/>
    </location>
</feature>
<gene>
    <name evidence="2" type="ORF">ACFSR6_21950</name>
</gene>
<sequence>MKRLQFAWIFILSLTALNTYAQSTTYTGCVIYQHNTGLPRTSDPIYTNVSGGSGSCNGYTVTFYSSTTDSKSLDSYCSITPPLANAASESAGNGDPNYRNCSVNGQCGIIRTVTVTECPIDDSAIMLFAACIILALGFIKLPV</sequence>
<comment type="caution">
    <text evidence="2">The sequence shown here is derived from an EMBL/GenBank/DDBJ whole genome shotgun (WGS) entry which is preliminary data.</text>
</comment>
<protein>
    <submittedName>
        <fullName evidence="2">Uncharacterized protein</fullName>
    </submittedName>
</protein>
<dbReference type="EMBL" id="JBHULL010000044">
    <property type="protein sequence ID" value="MFD2585176.1"/>
    <property type="molecule type" value="Genomic_DNA"/>
</dbReference>
<dbReference type="RefSeq" id="WP_379083018.1">
    <property type="nucleotide sequence ID" value="NZ_JBHULL010000044.1"/>
</dbReference>
<name>A0ABW5MQF8_9SPHI</name>
<organism evidence="2 3">
    <name type="scientific">Pedobacter vanadiisoli</name>
    <dbReference type="NCBI Taxonomy" id="1761975"/>
    <lineage>
        <taxon>Bacteria</taxon>
        <taxon>Pseudomonadati</taxon>
        <taxon>Bacteroidota</taxon>
        <taxon>Sphingobacteriia</taxon>
        <taxon>Sphingobacteriales</taxon>
        <taxon>Sphingobacteriaceae</taxon>
        <taxon>Pedobacter</taxon>
    </lineage>
</organism>
<keyword evidence="3" id="KW-1185">Reference proteome</keyword>
<feature type="chain" id="PRO_5046401411" evidence="1">
    <location>
        <begin position="22"/>
        <end position="143"/>
    </location>
</feature>
<dbReference type="Proteomes" id="UP001597461">
    <property type="component" value="Unassembled WGS sequence"/>
</dbReference>
<proteinExistence type="predicted"/>
<evidence type="ECO:0000313" key="2">
    <source>
        <dbReference type="EMBL" id="MFD2585176.1"/>
    </source>
</evidence>
<reference evidence="3" key="1">
    <citation type="journal article" date="2019" name="Int. J. Syst. Evol. Microbiol.">
        <title>The Global Catalogue of Microorganisms (GCM) 10K type strain sequencing project: providing services to taxonomists for standard genome sequencing and annotation.</title>
        <authorList>
            <consortium name="The Broad Institute Genomics Platform"/>
            <consortium name="The Broad Institute Genome Sequencing Center for Infectious Disease"/>
            <person name="Wu L."/>
            <person name="Ma J."/>
        </authorList>
    </citation>
    <scope>NUCLEOTIDE SEQUENCE [LARGE SCALE GENOMIC DNA]</scope>
    <source>
        <strain evidence="3">KCTC 42866</strain>
    </source>
</reference>
<accession>A0ABW5MQF8</accession>
<evidence type="ECO:0000313" key="3">
    <source>
        <dbReference type="Proteomes" id="UP001597461"/>
    </source>
</evidence>